<evidence type="ECO:0000259" key="5">
    <source>
        <dbReference type="Pfam" id="PF21550"/>
    </source>
</evidence>
<dbReference type="SUPFAM" id="SSF47473">
    <property type="entry name" value="EF-hand"/>
    <property type="match status" value="1"/>
</dbReference>
<dbReference type="SMART" id="SM00248">
    <property type="entry name" value="ANK"/>
    <property type="match status" value="7"/>
</dbReference>
<dbReference type="SUPFAM" id="SSF48452">
    <property type="entry name" value="TPR-like"/>
    <property type="match status" value="1"/>
</dbReference>
<accession>A0A9W5T8Q9</accession>
<evidence type="ECO:0000256" key="1">
    <source>
        <dbReference type="ARBA" id="ARBA00022737"/>
    </source>
</evidence>
<evidence type="ECO:0000256" key="4">
    <source>
        <dbReference type="PROSITE-ProRule" id="PRU00023"/>
    </source>
</evidence>
<dbReference type="Pfam" id="PF12796">
    <property type="entry name" value="Ank_2"/>
    <property type="match status" value="2"/>
</dbReference>
<comment type="similarity">
    <text evidence="3">Belongs to the TANC family.</text>
</comment>
<dbReference type="AlphaFoldDB" id="A0A9W5T8Q9"/>
<comment type="caution">
    <text evidence="6">The sequence shown here is derived from an EMBL/GenBank/DDBJ whole genome shotgun (WGS) entry which is preliminary data.</text>
</comment>
<dbReference type="Gene3D" id="1.10.238.10">
    <property type="entry name" value="EF-hand"/>
    <property type="match status" value="1"/>
</dbReference>
<evidence type="ECO:0000313" key="7">
    <source>
        <dbReference type="Proteomes" id="UP001057455"/>
    </source>
</evidence>
<feature type="repeat" description="ANK" evidence="4">
    <location>
        <begin position="181"/>
        <end position="213"/>
    </location>
</feature>
<dbReference type="PROSITE" id="PS50088">
    <property type="entry name" value="ANK_REPEAT"/>
    <property type="match status" value="4"/>
</dbReference>
<dbReference type="InterPro" id="IPR050889">
    <property type="entry name" value="Dendritic_Spine_Reg/Scaffold"/>
</dbReference>
<feature type="repeat" description="ANK" evidence="4">
    <location>
        <begin position="258"/>
        <end position="290"/>
    </location>
</feature>
<dbReference type="Pfam" id="PF21550">
    <property type="entry name" value="MTIP_N"/>
    <property type="match status" value="1"/>
</dbReference>
<feature type="repeat" description="ANK" evidence="4">
    <location>
        <begin position="290"/>
        <end position="322"/>
    </location>
</feature>
<name>A0A9W5T8Q9_BABOV</name>
<keyword evidence="7" id="KW-1185">Reference proteome</keyword>
<dbReference type="SUPFAM" id="SSF48403">
    <property type="entry name" value="Ankyrin repeat"/>
    <property type="match status" value="1"/>
</dbReference>
<evidence type="ECO:0000256" key="2">
    <source>
        <dbReference type="ARBA" id="ARBA00023043"/>
    </source>
</evidence>
<dbReference type="EMBL" id="BLIY01000003">
    <property type="protein sequence ID" value="GFE52910.1"/>
    <property type="molecule type" value="Genomic_DNA"/>
</dbReference>
<feature type="domain" description="Myosin A tail" evidence="5">
    <location>
        <begin position="481"/>
        <end position="550"/>
    </location>
</feature>
<dbReference type="Gene3D" id="1.25.40.10">
    <property type="entry name" value="Tetratricopeptide repeat domain"/>
    <property type="match status" value="1"/>
</dbReference>
<evidence type="ECO:0000256" key="3">
    <source>
        <dbReference type="ARBA" id="ARBA00038259"/>
    </source>
</evidence>
<keyword evidence="1" id="KW-0677">Repeat</keyword>
<reference evidence="6" key="1">
    <citation type="submission" date="2019-12" db="EMBL/GenBank/DDBJ databases">
        <title>Genome sequence of Babesia ovis.</title>
        <authorList>
            <person name="Yamagishi J."/>
            <person name="Sevinc F."/>
            <person name="Xuan X."/>
        </authorList>
    </citation>
    <scope>NUCLEOTIDE SEQUENCE</scope>
    <source>
        <strain evidence="6">Selcuk</strain>
    </source>
</reference>
<organism evidence="6 7">
    <name type="scientific">Babesia ovis</name>
    <dbReference type="NCBI Taxonomy" id="5869"/>
    <lineage>
        <taxon>Eukaryota</taxon>
        <taxon>Sar</taxon>
        <taxon>Alveolata</taxon>
        <taxon>Apicomplexa</taxon>
        <taxon>Aconoidasida</taxon>
        <taxon>Piroplasmida</taxon>
        <taxon>Babesiidae</taxon>
        <taxon>Babesia</taxon>
    </lineage>
</organism>
<gene>
    <name evidence="6" type="ORF">BaOVIS_003140</name>
</gene>
<dbReference type="InterPro" id="IPR011990">
    <property type="entry name" value="TPR-like_helical_dom_sf"/>
</dbReference>
<dbReference type="PROSITE" id="PS50297">
    <property type="entry name" value="ANK_REP_REGION"/>
    <property type="match status" value="4"/>
</dbReference>
<dbReference type="OrthoDB" id="194358at2759"/>
<dbReference type="InterPro" id="IPR011992">
    <property type="entry name" value="EF-hand-dom_pair"/>
</dbReference>
<sequence>MADLGVVSKAVEAVMNACFGGSLSDLRIAVRQLLSVDSPKQDVASKSAKSSGIDTFSCMELSALESLRDAKQHCVAHIAAAGGNLDVLQCLLTALPALAYFEDENGENSLFYAIRAATGRDKTAGQNSNFLSCVLLLLGHCGANCLNKGGNSPLHVAAELGAIDICRLLVENHANVNTFSEYGTPLTIAVIRGYIDVIEFLLSHGANPDGLPSTGGNTAEAPQCRFPPPLVFACSTAQEHVFDLLMSAGASTSVCDSEGWTPLHCAAESGSLHIVKKLLSHNADCNVKIQGKTPYHLALANGHSTVVELLRDLTTDTSPVEVPTTTVSESHQAHLVADNFVKDFRGTREELDLLVKNLRDEGRLLVANKEYSKACDIYSRAIALLSGAESASEELSILYSNRSHTRLMTGNLHLAKEDAEKHIDSVIQDDGYGPEVVLSPEESELNYYLWMPGVQYQPRLQRKLSELRSITAESEVVAVDEVVEEVIAKDELLVKFNAAATSGMMDIKTAAEFIRELGATPSQAELVEYSATYGNALTFEQLKELLALCMYPKEDASYIGKVLRDLSKDQDKIEFPHFEYIMANYGEPLTSAELAAVKSTIFGGNQTMSCGDLALKIA</sequence>
<evidence type="ECO:0000313" key="6">
    <source>
        <dbReference type="EMBL" id="GFE52910.1"/>
    </source>
</evidence>
<protein>
    <submittedName>
        <fullName evidence="6">Tetratricopeptide repeat-containing protein, putative</fullName>
    </submittedName>
</protein>
<dbReference type="PANTHER" id="PTHR24166:SF48">
    <property type="entry name" value="PROTEIN VAPYRIN"/>
    <property type="match status" value="1"/>
</dbReference>
<dbReference type="InterPro" id="IPR049007">
    <property type="entry name" value="MTIP_EFh"/>
</dbReference>
<dbReference type="PANTHER" id="PTHR24166">
    <property type="entry name" value="ROLLING PEBBLES, ISOFORM B"/>
    <property type="match status" value="1"/>
</dbReference>
<dbReference type="InterPro" id="IPR002110">
    <property type="entry name" value="Ankyrin_rpt"/>
</dbReference>
<proteinExistence type="inferred from homology"/>
<dbReference type="Gene3D" id="1.25.40.20">
    <property type="entry name" value="Ankyrin repeat-containing domain"/>
    <property type="match status" value="2"/>
</dbReference>
<dbReference type="PRINTS" id="PR01415">
    <property type="entry name" value="ANKYRIN"/>
</dbReference>
<dbReference type="Proteomes" id="UP001057455">
    <property type="component" value="Unassembled WGS sequence"/>
</dbReference>
<dbReference type="InterPro" id="IPR036770">
    <property type="entry name" value="Ankyrin_rpt-contain_sf"/>
</dbReference>
<keyword evidence="2 4" id="KW-0040">ANK repeat</keyword>
<feature type="repeat" description="ANK" evidence="4">
    <location>
        <begin position="149"/>
        <end position="181"/>
    </location>
</feature>